<dbReference type="GO" id="GO:0009535">
    <property type="term" value="C:chloroplast thylakoid membrane"/>
    <property type="evidence" value="ECO:0007669"/>
    <property type="project" value="UniProtKB-SubCell"/>
</dbReference>
<gene>
    <name evidence="9" type="ORF">EUGRSUZ_C02480</name>
</gene>
<dbReference type="GO" id="GO:0009507">
    <property type="term" value="C:chloroplast"/>
    <property type="evidence" value="ECO:0000318"/>
    <property type="project" value="GO_Central"/>
</dbReference>
<protein>
    <recommendedName>
        <fullName evidence="10">PsbQ-like protein 3, chloroplastic</fullName>
    </recommendedName>
</protein>
<reference evidence="9" key="1">
    <citation type="submission" date="2013-07" db="EMBL/GenBank/DDBJ databases">
        <title>The genome of Eucalyptus grandis.</title>
        <authorList>
            <person name="Schmutz J."/>
            <person name="Hayes R."/>
            <person name="Myburg A."/>
            <person name="Tuskan G."/>
            <person name="Grattapaglia D."/>
            <person name="Rokhsar D.S."/>
        </authorList>
    </citation>
    <scope>NUCLEOTIDE SEQUENCE</scope>
    <source>
        <tissue evidence="9">Leaf extractions</tissue>
    </source>
</reference>
<dbReference type="STRING" id="71139.A0A059CRV4"/>
<sequence length="179" mass="19855">MEAIQPSLSQPKFQPNLSPLPLQHPTALPRPLVSVTRRLALTSSLSSLVFFSSCTILRPEPAKAFEFGFVKPGQTVEDAVGAVRGHARSLLAVKPLLEAGSWEDAQREMRESSALLKQDVYTIIQSRPGGERPRLRKLYAELFNGVSKLDYAARDRDGPRVRQCYEKISAALKEILSLI</sequence>
<keyword evidence="5" id="KW-0793">Thylakoid</keyword>
<dbReference type="OMA" id="PTLMMKH"/>
<evidence type="ECO:0000256" key="1">
    <source>
        <dbReference type="ARBA" id="ARBA00004622"/>
    </source>
</evidence>
<evidence type="ECO:0000256" key="7">
    <source>
        <dbReference type="ARBA" id="ARBA00035649"/>
    </source>
</evidence>
<evidence type="ECO:0000256" key="6">
    <source>
        <dbReference type="ARBA" id="ARBA00023136"/>
    </source>
</evidence>
<evidence type="ECO:0000256" key="5">
    <source>
        <dbReference type="ARBA" id="ARBA00023078"/>
    </source>
</evidence>
<organism evidence="9">
    <name type="scientific">Eucalyptus grandis</name>
    <name type="common">Flooded gum</name>
    <dbReference type="NCBI Taxonomy" id="71139"/>
    <lineage>
        <taxon>Eukaryota</taxon>
        <taxon>Viridiplantae</taxon>
        <taxon>Streptophyta</taxon>
        <taxon>Embryophyta</taxon>
        <taxon>Tracheophyta</taxon>
        <taxon>Spermatophyta</taxon>
        <taxon>Magnoliopsida</taxon>
        <taxon>eudicotyledons</taxon>
        <taxon>Gunneridae</taxon>
        <taxon>Pentapetalae</taxon>
        <taxon>rosids</taxon>
        <taxon>malvids</taxon>
        <taxon>Myrtales</taxon>
        <taxon>Myrtaceae</taxon>
        <taxon>Myrtoideae</taxon>
        <taxon>Eucalypteae</taxon>
        <taxon>Eucalyptus</taxon>
    </lineage>
</organism>
<dbReference type="eggNOG" id="ENOG502S24S">
    <property type="taxonomic scope" value="Eukaryota"/>
</dbReference>
<dbReference type="InParanoid" id="A0A059CRV4"/>
<feature type="compositionally biased region" description="Polar residues" evidence="8">
    <location>
        <begin position="1"/>
        <end position="17"/>
    </location>
</feature>
<keyword evidence="6" id="KW-0472">Membrane</keyword>
<keyword evidence="2" id="KW-0150">Chloroplast</keyword>
<evidence type="ECO:0000313" key="9">
    <source>
        <dbReference type="EMBL" id="KCW81102.1"/>
    </source>
</evidence>
<evidence type="ECO:0008006" key="10">
    <source>
        <dbReference type="Google" id="ProtNLM"/>
    </source>
</evidence>
<evidence type="ECO:0000256" key="8">
    <source>
        <dbReference type="SAM" id="MobiDB-lite"/>
    </source>
</evidence>
<dbReference type="GO" id="GO:0005509">
    <property type="term" value="F:calcium ion binding"/>
    <property type="evidence" value="ECO:0007669"/>
    <property type="project" value="InterPro"/>
</dbReference>
<keyword evidence="4" id="KW-0809">Transit peptide</keyword>
<dbReference type="InterPro" id="IPR008797">
    <property type="entry name" value="PSII_PsbQ"/>
</dbReference>
<dbReference type="Pfam" id="PF05757">
    <property type="entry name" value="PsbQ"/>
    <property type="match status" value="1"/>
</dbReference>
<dbReference type="EMBL" id="KK198755">
    <property type="protein sequence ID" value="KCW81102.1"/>
    <property type="molecule type" value="Genomic_DNA"/>
</dbReference>
<accession>A0A059CRV4</accession>
<keyword evidence="3" id="KW-0934">Plastid</keyword>
<comment type="subcellular location">
    <subcellularLocation>
        <location evidence="1">Plastid</location>
        <location evidence="1">Chloroplast thylakoid membrane</location>
        <topology evidence="1">Peripheral membrane protein</topology>
        <orientation evidence="1">Lumenal side</orientation>
    </subcellularLocation>
</comment>
<comment type="similarity">
    <text evidence="7">Belongs to the PsbQ family.</text>
</comment>
<dbReference type="PANTHER" id="PTHR33399:SF6">
    <property type="entry name" value="PSBQ-LIKE PROTEIN 3, CHLOROPLASTIC"/>
    <property type="match status" value="1"/>
</dbReference>
<evidence type="ECO:0000256" key="2">
    <source>
        <dbReference type="ARBA" id="ARBA00022528"/>
    </source>
</evidence>
<dbReference type="GO" id="GO:0019898">
    <property type="term" value="C:extrinsic component of membrane"/>
    <property type="evidence" value="ECO:0007669"/>
    <property type="project" value="InterPro"/>
</dbReference>
<dbReference type="SUPFAM" id="SSF101112">
    <property type="entry name" value="Oxygen-evolving enhancer protein 3"/>
    <property type="match status" value="1"/>
</dbReference>
<dbReference type="Gramene" id="KCW81102">
    <property type="protein sequence ID" value="KCW81102"/>
    <property type="gene ID" value="EUGRSUZ_C02480"/>
</dbReference>
<dbReference type="GO" id="GO:0009654">
    <property type="term" value="C:photosystem II oxygen evolving complex"/>
    <property type="evidence" value="ECO:0007669"/>
    <property type="project" value="InterPro"/>
</dbReference>
<proteinExistence type="inferred from homology"/>
<dbReference type="Gene3D" id="1.20.120.290">
    <property type="entry name" value="Oxygen-evolving enhancer protein 3 (PsbQ), four-helix up-down bundle"/>
    <property type="match status" value="1"/>
</dbReference>
<feature type="region of interest" description="Disordered" evidence="8">
    <location>
        <begin position="1"/>
        <end position="21"/>
    </location>
</feature>
<name>A0A059CRV4_EUCGR</name>
<dbReference type="PANTHER" id="PTHR33399">
    <property type="entry name" value="OXYGEN-EVOLVING ENHANCER PROTEIN 3-1, CHLOROPLASTIC"/>
    <property type="match status" value="1"/>
</dbReference>
<dbReference type="InterPro" id="IPR023222">
    <property type="entry name" value="PsbQ-like_dom_sf"/>
</dbReference>
<evidence type="ECO:0000256" key="4">
    <source>
        <dbReference type="ARBA" id="ARBA00022946"/>
    </source>
</evidence>
<dbReference type="InterPro" id="IPR054099">
    <property type="entry name" value="PSII_PsbQ_pln"/>
</dbReference>
<dbReference type="FunCoup" id="A0A059CRV4">
    <property type="interactions" value="634"/>
</dbReference>
<dbReference type="AlphaFoldDB" id="A0A059CRV4"/>
<dbReference type="GO" id="GO:0009767">
    <property type="term" value="P:photosynthetic electron transport chain"/>
    <property type="evidence" value="ECO:0000318"/>
    <property type="project" value="GO_Central"/>
</dbReference>
<evidence type="ECO:0000256" key="3">
    <source>
        <dbReference type="ARBA" id="ARBA00022640"/>
    </source>
</evidence>